<comment type="caution">
    <text evidence="1">The sequence shown here is derived from an EMBL/GenBank/DDBJ whole genome shotgun (WGS) entry which is preliminary data.</text>
</comment>
<sequence>MMISAIHRLSGRIVALEDAVNLIRWTRLVAEEELAFLRARVAPPLQCVQMRLLLRYCLLRTPRHLRRLRILPKFYLAYLRFAP</sequence>
<evidence type="ECO:0000313" key="2">
    <source>
        <dbReference type="Proteomes" id="UP000886523"/>
    </source>
</evidence>
<feature type="non-terminal residue" evidence="1">
    <location>
        <position position="83"/>
    </location>
</feature>
<proteinExistence type="predicted"/>
<evidence type="ECO:0000313" key="1">
    <source>
        <dbReference type="EMBL" id="KAF9518298.1"/>
    </source>
</evidence>
<organism evidence="1 2">
    <name type="scientific">Hydnum rufescens UP504</name>
    <dbReference type="NCBI Taxonomy" id="1448309"/>
    <lineage>
        <taxon>Eukaryota</taxon>
        <taxon>Fungi</taxon>
        <taxon>Dikarya</taxon>
        <taxon>Basidiomycota</taxon>
        <taxon>Agaricomycotina</taxon>
        <taxon>Agaricomycetes</taxon>
        <taxon>Cantharellales</taxon>
        <taxon>Hydnaceae</taxon>
        <taxon>Hydnum</taxon>
    </lineage>
</organism>
<dbReference type="EMBL" id="MU128926">
    <property type="protein sequence ID" value="KAF9518298.1"/>
    <property type="molecule type" value="Genomic_DNA"/>
</dbReference>
<dbReference type="Proteomes" id="UP000886523">
    <property type="component" value="Unassembled WGS sequence"/>
</dbReference>
<protein>
    <submittedName>
        <fullName evidence="1">Uncharacterized protein</fullName>
    </submittedName>
</protein>
<accession>A0A9P6B5W1</accession>
<dbReference type="AlphaFoldDB" id="A0A9P6B5W1"/>
<keyword evidence="2" id="KW-1185">Reference proteome</keyword>
<reference evidence="1" key="1">
    <citation type="journal article" date="2020" name="Nat. Commun.">
        <title>Large-scale genome sequencing of mycorrhizal fungi provides insights into the early evolution of symbiotic traits.</title>
        <authorList>
            <person name="Miyauchi S."/>
            <person name="Kiss E."/>
            <person name="Kuo A."/>
            <person name="Drula E."/>
            <person name="Kohler A."/>
            <person name="Sanchez-Garcia M."/>
            <person name="Morin E."/>
            <person name="Andreopoulos B."/>
            <person name="Barry K.W."/>
            <person name="Bonito G."/>
            <person name="Buee M."/>
            <person name="Carver A."/>
            <person name="Chen C."/>
            <person name="Cichocki N."/>
            <person name="Clum A."/>
            <person name="Culley D."/>
            <person name="Crous P.W."/>
            <person name="Fauchery L."/>
            <person name="Girlanda M."/>
            <person name="Hayes R.D."/>
            <person name="Keri Z."/>
            <person name="LaButti K."/>
            <person name="Lipzen A."/>
            <person name="Lombard V."/>
            <person name="Magnuson J."/>
            <person name="Maillard F."/>
            <person name="Murat C."/>
            <person name="Nolan M."/>
            <person name="Ohm R.A."/>
            <person name="Pangilinan J."/>
            <person name="Pereira M.F."/>
            <person name="Perotto S."/>
            <person name="Peter M."/>
            <person name="Pfister S."/>
            <person name="Riley R."/>
            <person name="Sitrit Y."/>
            <person name="Stielow J.B."/>
            <person name="Szollosi G."/>
            <person name="Zifcakova L."/>
            <person name="Stursova M."/>
            <person name="Spatafora J.W."/>
            <person name="Tedersoo L."/>
            <person name="Vaario L.M."/>
            <person name="Yamada A."/>
            <person name="Yan M."/>
            <person name="Wang P."/>
            <person name="Xu J."/>
            <person name="Bruns T."/>
            <person name="Baldrian P."/>
            <person name="Vilgalys R."/>
            <person name="Dunand C."/>
            <person name="Henrissat B."/>
            <person name="Grigoriev I.V."/>
            <person name="Hibbett D."/>
            <person name="Nagy L.G."/>
            <person name="Martin F.M."/>
        </authorList>
    </citation>
    <scope>NUCLEOTIDE SEQUENCE</scope>
    <source>
        <strain evidence="1">UP504</strain>
    </source>
</reference>
<gene>
    <name evidence="1" type="ORF">BS47DRAFT_1338586</name>
</gene>
<name>A0A9P6B5W1_9AGAM</name>